<gene>
    <name evidence="2" type="ORF">AYBTSS11_LOCUS20428</name>
</gene>
<proteinExistence type="predicted"/>
<feature type="coiled-coil region" evidence="1">
    <location>
        <begin position="73"/>
        <end position="114"/>
    </location>
</feature>
<dbReference type="Proteomes" id="UP001189624">
    <property type="component" value="Chromosome 6"/>
</dbReference>
<keyword evidence="3" id="KW-1185">Reference proteome</keyword>
<evidence type="ECO:0000256" key="1">
    <source>
        <dbReference type="SAM" id="Coils"/>
    </source>
</evidence>
<name>A0AA86TFX5_9FABA</name>
<organism evidence="2 3">
    <name type="scientific">Sphenostylis stenocarpa</name>
    <dbReference type="NCBI Taxonomy" id="92480"/>
    <lineage>
        <taxon>Eukaryota</taxon>
        <taxon>Viridiplantae</taxon>
        <taxon>Streptophyta</taxon>
        <taxon>Embryophyta</taxon>
        <taxon>Tracheophyta</taxon>
        <taxon>Spermatophyta</taxon>
        <taxon>Magnoliopsida</taxon>
        <taxon>eudicotyledons</taxon>
        <taxon>Gunneridae</taxon>
        <taxon>Pentapetalae</taxon>
        <taxon>rosids</taxon>
        <taxon>fabids</taxon>
        <taxon>Fabales</taxon>
        <taxon>Fabaceae</taxon>
        <taxon>Papilionoideae</taxon>
        <taxon>50 kb inversion clade</taxon>
        <taxon>NPAAA clade</taxon>
        <taxon>indigoferoid/millettioid clade</taxon>
        <taxon>Phaseoleae</taxon>
        <taxon>Sphenostylis</taxon>
    </lineage>
</organism>
<dbReference type="Gramene" id="rna-AYBTSS11_LOCUS20428">
    <property type="protein sequence ID" value="CAJ1964649.1"/>
    <property type="gene ID" value="gene-AYBTSS11_LOCUS20428"/>
</dbReference>
<feature type="coiled-coil region" evidence="1">
    <location>
        <begin position="158"/>
        <end position="192"/>
    </location>
</feature>
<keyword evidence="1" id="KW-0175">Coiled coil</keyword>
<evidence type="ECO:0000313" key="2">
    <source>
        <dbReference type="EMBL" id="CAJ1964649.1"/>
    </source>
</evidence>
<accession>A0AA86TFX5</accession>
<dbReference type="AlphaFoldDB" id="A0AA86TFX5"/>
<sequence length="197" mass="23427">MRTQISPSREELRGLCFFGDPCNVANSLAIWRAWERPVYMGDRELGKARVVVSSDYEEWRISRGMTEIMGAQMRALEEKEQESILTIDGLQRQCKKKDQEIEHLKDKCVDFNEETTKMMQQDLARTWSEAHWRWETTQRINRNLAELFCKERDRLAHYSQVLQERDRAIEKLDNLQTLVVHQEAKIKEAQKYNEDMS</sequence>
<reference evidence="2" key="1">
    <citation type="submission" date="2023-10" db="EMBL/GenBank/DDBJ databases">
        <authorList>
            <person name="Domelevo Entfellner J.-B."/>
        </authorList>
    </citation>
    <scope>NUCLEOTIDE SEQUENCE</scope>
</reference>
<dbReference type="EMBL" id="OY731403">
    <property type="protein sequence ID" value="CAJ1964649.1"/>
    <property type="molecule type" value="Genomic_DNA"/>
</dbReference>
<evidence type="ECO:0000313" key="3">
    <source>
        <dbReference type="Proteomes" id="UP001189624"/>
    </source>
</evidence>
<protein>
    <submittedName>
        <fullName evidence="2">Uncharacterized protein</fullName>
    </submittedName>
</protein>